<evidence type="ECO:0000313" key="5">
    <source>
        <dbReference type="EMBL" id="WAQ96879.1"/>
    </source>
</evidence>
<dbReference type="Pfam" id="PF01168">
    <property type="entry name" value="Ala_racemase_N"/>
    <property type="match status" value="1"/>
</dbReference>
<name>A0ABY7DHT9_MYAAR</name>
<dbReference type="NCBIfam" id="TIGR00492">
    <property type="entry name" value="alr"/>
    <property type="match status" value="1"/>
</dbReference>
<dbReference type="InterPro" id="IPR001608">
    <property type="entry name" value="Ala_racemase_N"/>
</dbReference>
<dbReference type="InterPro" id="IPR020622">
    <property type="entry name" value="Ala_racemase_pyridoxalP-BS"/>
</dbReference>
<dbReference type="InterPro" id="IPR011079">
    <property type="entry name" value="Ala_racemase_C"/>
</dbReference>
<sequence>MAEGVKDGWYQREFAFARRPTFLRVDLDVLLNNLKILKGQLSAHTEIIAVVKANAYGHGGPRVARFLERHGVSHFAVATALEGEELRTAGVHGNIQVFGNASVEEIGTMYENRLIPTIADVDFLSAWLAHWRKRERNTLGVENGPDMVGCVVIKVDSGMSRNGCQPEKLPEIVDFCDNYRVPVHSIMTHFAQSWDDPVFTQQQMDTFMAAVKPYRTRGVKLHVANSGAIVNKVGTDLDFVRPGISMYGQAPDTSEFGVNTSQKLGLRPVISWYAKASMVNRLQPERVVGYDKTYKCNTTETIAVIPVGYADGFLRSYDKLSVQTLDGTQCPLVGRVSMDAITVRLPEEASNARVFQLMTPDYTNVNSAVAMARHERTIPYEVCTNLDKRVPRLYFLDGAVRNDV</sequence>
<organism evidence="5 6">
    <name type="scientific">Mya arenaria</name>
    <name type="common">Soft-shell clam</name>
    <dbReference type="NCBI Taxonomy" id="6604"/>
    <lineage>
        <taxon>Eukaryota</taxon>
        <taxon>Metazoa</taxon>
        <taxon>Spiralia</taxon>
        <taxon>Lophotrochozoa</taxon>
        <taxon>Mollusca</taxon>
        <taxon>Bivalvia</taxon>
        <taxon>Autobranchia</taxon>
        <taxon>Heteroconchia</taxon>
        <taxon>Euheterodonta</taxon>
        <taxon>Imparidentia</taxon>
        <taxon>Neoheterodontei</taxon>
        <taxon>Myida</taxon>
        <taxon>Myoidea</taxon>
        <taxon>Myidae</taxon>
        <taxon>Mya</taxon>
    </lineage>
</organism>
<keyword evidence="2" id="KW-0663">Pyridoxal phosphate</keyword>
<dbReference type="Gene3D" id="3.20.20.10">
    <property type="entry name" value="Alanine racemase"/>
    <property type="match status" value="1"/>
</dbReference>
<keyword evidence="6" id="KW-1185">Reference proteome</keyword>
<evidence type="ECO:0000256" key="1">
    <source>
        <dbReference type="ARBA" id="ARBA00001933"/>
    </source>
</evidence>
<evidence type="ECO:0000313" key="6">
    <source>
        <dbReference type="Proteomes" id="UP001164746"/>
    </source>
</evidence>
<protein>
    <submittedName>
        <fullName evidence="5">ALR-like protein</fullName>
    </submittedName>
</protein>
<comment type="cofactor">
    <cofactor evidence="1">
        <name>pyridoxal 5'-phosphate</name>
        <dbReference type="ChEBI" id="CHEBI:597326"/>
    </cofactor>
</comment>
<dbReference type="CDD" id="cd00430">
    <property type="entry name" value="PLPDE_III_AR"/>
    <property type="match status" value="1"/>
</dbReference>
<dbReference type="PROSITE" id="PS00395">
    <property type="entry name" value="ALANINE_RACEMASE"/>
    <property type="match status" value="1"/>
</dbReference>
<gene>
    <name evidence="5" type="ORF">MAR_029569</name>
</gene>
<evidence type="ECO:0000256" key="2">
    <source>
        <dbReference type="ARBA" id="ARBA00022898"/>
    </source>
</evidence>
<dbReference type="Gene3D" id="2.40.37.10">
    <property type="entry name" value="Lyase, Ornithine Decarboxylase, Chain A, domain 1"/>
    <property type="match status" value="1"/>
</dbReference>
<dbReference type="InterPro" id="IPR000821">
    <property type="entry name" value="Ala_racemase"/>
</dbReference>
<keyword evidence="3" id="KW-0413">Isomerase</keyword>
<feature type="domain" description="Alanine racemase C-terminal" evidence="4">
    <location>
        <begin position="269"/>
        <end position="395"/>
    </location>
</feature>
<dbReference type="PRINTS" id="PR00992">
    <property type="entry name" value="ALARACEMASE"/>
</dbReference>
<evidence type="ECO:0000256" key="3">
    <source>
        <dbReference type="ARBA" id="ARBA00023235"/>
    </source>
</evidence>
<dbReference type="Pfam" id="PF00842">
    <property type="entry name" value="Ala_racemase_C"/>
    <property type="match status" value="1"/>
</dbReference>
<dbReference type="SMART" id="SM01005">
    <property type="entry name" value="Ala_racemase_C"/>
    <property type="match status" value="1"/>
</dbReference>
<evidence type="ECO:0000259" key="4">
    <source>
        <dbReference type="SMART" id="SM01005"/>
    </source>
</evidence>
<proteinExistence type="predicted"/>
<dbReference type="SUPFAM" id="SSF51419">
    <property type="entry name" value="PLP-binding barrel"/>
    <property type="match status" value="1"/>
</dbReference>
<accession>A0ABY7DHT9</accession>
<dbReference type="EMBL" id="CP111013">
    <property type="protein sequence ID" value="WAQ96879.1"/>
    <property type="molecule type" value="Genomic_DNA"/>
</dbReference>
<dbReference type="InterPro" id="IPR009006">
    <property type="entry name" value="Ala_racemase/Decarboxylase_C"/>
</dbReference>
<reference evidence="5" key="1">
    <citation type="submission" date="2022-11" db="EMBL/GenBank/DDBJ databases">
        <title>Centuries of genome instability and evolution in soft-shell clam transmissible cancer (bioRxiv).</title>
        <authorList>
            <person name="Hart S.F.M."/>
            <person name="Yonemitsu M.A."/>
            <person name="Giersch R.M."/>
            <person name="Beal B.F."/>
            <person name="Arriagada G."/>
            <person name="Davis B.W."/>
            <person name="Ostrander E.A."/>
            <person name="Goff S.P."/>
            <person name="Metzger M.J."/>
        </authorList>
    </citation>
    <scope>NUCLEOTIDE SEQUENCE</scope>
    <source>
        <strain evidence="5">MELC-2E11</strain>
        <tissue evidence="5">Siphon/mantle</tissue>
    </source>
</reference>
<dbReference type="PANTHER" id="PTHR30511">
    <property type="entry name" value="ALANINE RACEMASE"/>
    <property type="match status" value="1"/>
</dbReference>
<dbReference type="InterPro" id="IPR029066">
    <property type="entry name" value="PLP-binding_barrel"/>
</dbReference>
<dbReference type="SUPFAM" id="SSF50621">
    <property type="entry name" value="Alanine racemase C-terminal domain-like"/>
    <property type="match status" value="1"/>
</dbReference>
<dbReference type="Proteomes" id="UP001164746">
    <property type="component" value="Chromosome 2"/>
</dbReference>
<dbReference type="PANTHER" id="PTHR30511:SF0">
    <property type="entry name" value="ALANINE RACEMASE, CATABOLIC-RELATED"/>
    <property type="match status" value="1"/>
</dbReference>